<dbReference type="InterPro" id="IPR052077">
    <property type="entry name" value="CcrZ_PhaseVar_Mediator"/>
</dbReference>
<name>A0AAJ1PTI0_9MOLU</name>
<dbReference type="PANTHER" id="PTHR40086:SF1">
    <property type="entry name" value="CELL CYCLE REGULATOR CCRZ"/>
    <property type="match status" value="1"/>
</dbReference>
<organism evidence="1 2">
    <name type="scientific">Mycoplasma phocimorsus</name>
    <dbReference type="NCBI Taxonomy" id="3045839"/>
    <lineage>
        <taxon>Bacteria</taxon>
        <taxon>Bacillati</taxon>
        <taxon>Mycoplasmatota</taxon>
        <taxon>Mollicutes</taxon>
        <taxon>Mycoplasmataceae</taxon>
        <taxon>Mycoplasma</taxon>
    </lineage>
</organism>
<comment type="caution">
    <text evidence="1">The sequence shown here is derived from an EMBL/GenBank/DDBJ whole genome shotgun (WGS) entry which is preliminary data.</text>
</comment>
<evidence type="ECO:0000313" key="1">
    <source>
        <dbReference type="EMBL" id="MDJ1645590.1"/>
    </source>
</evidence>
<dbReference type="Pfam" id="PF01633">
    <property type="entry name" value="Choline_kinase"/>
    <property type="match status" value="1"/>
</dbReference>
<dbReference type="Proteomes" id="UP001224428">
    <property type="component" value="Unassembled WGS sequence"/>
</dbReference>
<dbReference type="EMBL" id="JASDDP010000008">
    <property type="protein sequence ID" value="MDJ1645590.1"/>
    <property type="molecule type" value="Genomic_DNA"/>
</dbReference>
<dbReference type="SUPFAM" id="SSF56112">
    <property type="entry name" value="Protein kinase-like (PK-like)"/>
    <property type="match status" value="1"/>
</dbReference>
<dbReference type="Gene3D" id="3.90.1200.10">
    <property type="match status" value="1"/>
</dbReference>
<sequence length="247" mass="29703">MKKITPGFTNISYISNDNFAQEKKKNGFNHNIDYTILNIFKFVPKLMKNDENFIEWEFIEGENPIMNDENIIKIAEQLKEIHNSKLKFPKFNIKGRVKEYLKILSAKNINIPKLNEYYLKINKILANMKKDTPCHNDLWPVNMIKRGDEILFVDWEYATMNDKHFDLAYFIETSKLSDEQETLFLNTYGDYNYEYVLQNKILVNYLVVLWVNSQPIKYFDDTMYIQNMDKYSNEILQRRINTKRKRN</sequence>
<dbReference type="RefSeq" id="WP_283827121.1">
    <property type="nucleotide sequence ID" value="NZ_JASDDP010000008.1"/>
</dbReference>
<dbReference type="PANTHER" id="PTHR40086">
    <property type="entry name" value="PHOSPHOTRANSFERASE YTMP-RELATED"/>
    <property type="match status" value="1"/>
</dbReference>
<dbReference type="InterPro" id="IPR011009">
    <property type="entry name" value="Kinase-like_dom_sf"/>
</dbReference>
<evidence type="ECO:0000313" key="2">
    <source>
        <dbReference type="Proteomes" id="UP001224428"/>
    </source>
</evidence>
<accession>A0AAJ1PTI0</accession>
<gene>
    <name evidence="1" type="ORF">QLQ80_00600</name>
</gene>
<keyword evidence="2" id="KW-1185">Reference proteome</keyword>
<proteinExistence type="predicted"/>
<reference evidence="1" key="1">
    <citation type="submission" date="2023-05" db="EMBL/GenBank/DDBJ databases">
        <title>Mycoplasma phocimorsus sp. nov., isolated from Scandinavian patients with seal finger or septic arthritis after contact with seals.</title>
        <authorList>
            <person name="Skafte-Holm A."/>
            <person name="Pedersen T.R."/>
            <person name="Froelund M."/>
            <person name="Stegger M."/>
            <person name="Qvortrup K."/>
            <person name="Michaels D.L."/>
            <person name="Brown D.R."/>
            <person name="Jensen J.S."/>
        </authorList>
    </citation>
    <scope>NUCLEOTIDE SEQUENCE</scope>
    <source>
        <strain evidence="1">M5725</strain>
    </source>
</reference>
<protein>
    <submittedName>
        <fullName evidence="1">Phosphotransferase</fullName>
    </submittedName>
</protein>
<dbReference type="AlphaFoldDB" id="A0AAJ1PTI0"/>